<keyword evidence="2" id="KW-0809">Transit peptide</keyword>
<evidence type="ECO:0000256" key="1">
    <source>
        <dbReference type="ARBA" id="ARBA00007692"/>
    </source>
</evidence>
<name>A0A0G4GCF2_VITBC</name>
<dbReference type="InterPro" id="IPR038538">
    <property type="entry name" value="MTERF_sf"/>
</dbReference>
<proteinExistence type="inferred from homology"/>
<dbReference type="VEuPathDB" id="CryptoDB:Vbra_22163"/>
<organism evidence="5 6">
    <name type="scientific">Vitrella brassicaformis (strain CCMP3155)</name>
    <dbReference type="NCBI Taxonomy" id="1169540"/>
    <lineage>
        <taxon>Eukaryota</taxon>
        <taxon>Sar</taxon>
        <taxon>Alveolata</taxon>
        <taxon>Colpodellida</taxon>
        <taxon>Vitrellaceae</taxon>
        <taxon>Vitrella</taxon>
    </lineage>
</organism>
<dbReference type="GO" id="GO:0003676">
    <property type="term" value="F:nucleic acid binding"/>
    <property type="evidence" value="ECO:0007669"/>
    <property type="project" value="InterPro"/>
</dbReference>
<dbReference type="PANTHER" id="PTHR13068">
    <property type="entry name" value="CGI-12 PROTEIN-RELATED"/>
    <property type="match status" value="1"/>
</dbReference>
<sequence>MWALHVIAIWLSAISHLQICPGSAGRPAFLSAPLSHTHKRHWHSSQQLKLSRRRPPRAQSPSSALSAAAFDEAYWEAASEFWHHEMGVECLDDQRELVKLAVHRPWLRDVPHMASQVAQLRTATGLQQPDLVALIAELPQLMSWDHQHLTEKLLDLQRLFPSTSLESLLTRAPHLLEVHAHEGSVLARKVAVMRELLSSRVVDRLVEWCPTVLSMNETTLLQRVTAISSLLHLDMAGLRKILLQCPAILQLHPEANLQPKIRRLRELLPGANATHVFSQCPSLLTQDFESSIPMKLRYLRSMLPTIDTQKLVMDAPFLLCRDVETTLPEKIQAMRAFLPANTDVGKVVSKFPNVLAYDVKGTLTGRFRALAEMFGEADATQVVKRLPALLCFDPATCIAPRLAELQHLFPLCDVKKLVVRQPTILLMVKKRIFVKLCDLETLLPGVDGSRLVSKAPRLLACDIKNTVASHVRSLQWLLGVSDEELLRVAQRCPGVLVSDVDGTIAEKLEQIPRVFPSADVSALVVKEPRLLEMDIKGTLAAKVDGWRRNVNDPAALDARLLEQPSILTYGVASVARLDHLNKQRPPRTRKLDVGETFSAIKMSCDKFAQRHPQYASFLQRQLAGVSMPRHKAGSSVSVSVRELESVYAKTHIDRNRVMKRMDGQGMKASEIDIFMHDLLSAEKRIRTLLVGGDLRAIKLRDLLPGIDAAKVMAENPKLLLEDADTLTRRMEQLRRLLPGVNVPRVIAECPKLLHASVERDVRRRLEGLVEELTRLNGGERPPKGQVSSMVLHAPQVLLTDGMVERCRLLESMVEDPESLCARLLRDPRLLSVPMTSLARVAYWHSETPSGLQVEQLSIILKSTRRRFVEKNQGYPEFLTAELVSRGMSRERAERMSVVQREKAVVDALFTA</sequence>
<evidence type="ECO:0000256" key="4">
    <source>
        <dbReference type="SAM" id="SignalP"/>
    </source>
</evidence>
<dbReference type="InParanoid" id="A0A0G4GCF2"/>
<keyword evidence="6" id="KW-1185">Reference proteome</keyword>
<comment type="similarity">
    <text evidence="1">Belongs to the mTERF family.</text>
</comment>
<dbReference type="Gene3D" id="1.25.70.10">
    <property type="entry name" value="Transcription termination factor 3, mitochondrial"/>
    <property type="match status" value="4"/>
</dbReference>
<dbReference type="InterPro" id="IPR003690">
    <property type="entry name" value="MTERF"/>
</dbReference>
<dbReference type="SMART" id="SM00733">
    <property type="entry name" value="Mterf"/>
    <property type="match status" value="8"/>
</dbReference>
<gene>
    <name evidence="5" type="ORF">Vbra_22163</name>
</gene>
<keyword evidence="4" id="KW-0732">Signal</keyword>
<protein>
    <submittedName>
        <fullName evidence="5">Uncharacterized protein</fullName>
    </submittedName>
</protein>
<evidence type="ECO:0000256" key="3">
    <source>
        <dbReference type="SAM" id="MobiDB-lite"/>
    </source>
</evidence>
<evidence type="ECO:0000313" key="6">
    <source>
        <dbReference type="Proteomes" id="UP000041254"/>
    </source>
</evidence>
<dbReference type="OrthoDB" id="637682at2759"/>
<dbReference type="Proteomes" id="UP000041254">
    <property type="component" value="Unassembled WGS sequence"/>
</dbReference>
<dbReference type="AlphaFoldDB" id="A0A0G4GCF2"/>
<dbReference type="PANTHER" id="PTHR13068:SF112">
    <property type="entry name" value="TRANSCRIPTION TERMINATION FACTOR 3, MITOCHONDRIAL"/>
    <property type="match status" value="1"/>
</dbReference>
<feature type="region of interest" description="Disordered" evidence="3">
    <location>
        <begin position="40"/>
        <end position="62"/>
    </location>
</feature>
<reference evidence="5 6" key="1">
    <citation type="submission" date="2014-11" db="EMBL/GenBank/DDBJ databases">
        <authorList>
            <person name="Zhu J."/>
            <person name="Qi W."/>
            <person name="Song R."/>
        </authorList>
    </citation>
    <scope>NUCLEOTIDE SEQUENCE [LARGE SCALE GENOMIC DNA]</scope>
</reference>
<evidence type="ECO:0000256" key="2">
    <source>
        <dbReference type="ARBA" id="ARBA00022946"/>
    </source>
</evidence>
<dbReference type="STRING" id="1169540.A0A0G4GCF2"/>
<feature type="signal peptide" evidence="4">
    <location>
        <begin position="1"/>
        <end position="24"/>
    </location>
</feature>
<dbReference type="Pfam" id="PF02536">
    <property type="entry name" value="mTERF"/>
    <property type="match status" value="2"/>
</dbReference>
<accession>A0A0G4GCF2</accession>
<evidence type="ECO:0000313" key="5">
    <source>
        <dbReference type="EMBL" id="CEM26946.1"/>
    </source>
</evidence>
<dbReference type="EMBL" id="CDMY01000624">
    <property type="protein sequence ID" value="CEM26946.1"/>
    <property type="molecule type" value="Genomic_DNA"/>
</dbReference>
<feature type="chain" id="PRO_5005189817" evidence="4">
    <location>
        <begin position="25"/>
        <end position="911"/>
    </location>
</feature>